<dbReference type="Proteomes" id="UP001460270">
    <property type="component" value="Unassembled WGS sequence"/>
</dbReference>
<accession>A0AAW0PQ18</accession>
<feature type="region of interest" description="Disordered" evidence="1">
    <location>
        <begin position="69"/>
        <end position="99"/>
    </location>
</feature>
<sequence>MDVPGDTGVSPLHSGEEGIYYQARDPAVMAGLTKFSPGSINQERRGEEAPPQGALRGPAGRLVTALRQRKHQDGTVNLRVTDEHRDDEESQSSMRRRRDVKCIGYNARSVGSDLLAGLGDKES</sequence>
<dbReference type="EMBL" id="JBBPFD010000004">
    <property type="protein sequence ID" value="KAK7929668.1"/>
    <property type="molecule type" value="Genomic_DNA"/>
</dbReference>
<organism evidence="2 3">
    <name type="scientific">Mugilogobius chulae</name>
    <name type="common">yellowstripe goby</name>
    <dbReference type="NCBI Taxonomy" id="88201"/>
    <lineage>
        <taxon>Eukaryota</taxon>
        <taxon>Metazoa</taxon>
        <taxon>Chordata</taxon>
        <taxon>Craniata</taxon>
        <taxon>Vertebrata</taxon>
        <taxon>Euteleostomi</taxon>
        <taxon>Actinopterygii</taxon>
        <taxon>Neopterygii</taxon>
        <taxon>Teleostei</taxon>
        <taxon>Neoteleostei</taxon>
        <taxon>Acanthomorphata</taxon>
        <taxon>Gobiaria</taxon>
        <taxon>Gobiiformes</taxon>
        <taxon>Gobioidei</taxon>
        <taxon>Gobiidae</taxon>
        <taxon>Gobionellinae</taxon>
        <taxon>Mugilogobius</taxon>
    </lineage>
</organism>
<reference evidence="3" key="1">
    <citation type="submission" date="2024-04" db="EMBL/GenBank/DDBJ databases">
        <title>Salinicola lusitanus LLJ914,a marine bacterium isolated from the Okinawa Trough.</title>
        <authorList>
            <person name="Li J."/>
        </authorList>
    </citation>
    <scope>NUCLEOTIDE SEQUENCE [LARGE SCALE GENOMIC DNA]</scope>
</reference>
<evidence type="ECO:0000313" key="3">
    <source>
        <dbReference type="Proteomes" id="UP001460270"/>
    </source>
</evidence>
<gene>
    <name evidence="2" type="ORF">WMY93_006063</name>
</gene>
<proteinExistence type="predicted"/>
<evidence type="ECO:0000256" key="1">
    <source>
        <dbReference type="SAM" id="MobiDB-lite"/>
    </source>
</evidence>
<feature type="region of interest" description="Disordered" evidence="1">
    <location>
        <begin position="33"/>
        <end position="57"/>
    </location>
</feature>
<evidence type="ECO:0000313" key="2">
    <source>
        <dbReference type="EMBL" id="KAK7929668.1"/>
    </source>
</evidence>
<comment type="caution">
    <text evidence="2">The sequence shown here is derived from an EMBL/GenBank/DDBJ whole genome shotgun (WGS) entry which is preliminary data.</text>
</comment>
<name>A0AAW0PQ18_9GOBI</name>
<dbReference type="AlphaFoldDB" id="A0AAW0PQ18"/>
<keyword evidence="3" id="KW-1185">Reference proteome</keyword>
<protein>
    <submittedName>
        <fullName evidence="2">Uncharacterized protein</fullName>
    </submittedName>
</protein>